<comment type="similarity">
    <text evidence="2">Belongs to the HAD-like hydrolase superfamily. CbbY/CbbZ/Gph/YieH family.</text>
</comment>
<dbReference type="AlphaFoldDB" id="A0A9P0GRU3"/>
<sequence>MNSCRSFKKVTHVIFDMDGVILDTETLYTKATQNILTEFGKTYSWAVKAQLMGLHSMESAKKLVEIYNLPITPEEYYSLAQKQYLELMPSCDLMPGACNLIKHLKLNGIPIAVGTSSSKESYELKTKHHKDLFCLFNHVVTGGSDPEVKKGKPNPDIFLVCASRFPDKPSPEKCLVFEDAPNGVKAALSAGMQAIMIPDENVPPELTKEAHVVIKCLDDAPLEKFGLPSLKK</sequence>
<dbReference type="SUPFAM" id="SSF56784">
    <property type="entry name" value="HAD-like"/>
    <property type="match status" value="1"/>
</dbReference>
<dbReference type="EMBL" id="OU900099">
    <property type="protein sequence ID" value="CAH1186435.1"/>
    <property type="molecule type" value="Genomic_DNA"/>
</dbReference>
<dbReference type="InterPro" id="IPR045228">
    <property type="entry name" value="Gpp1/Gpp2-like"/>
</dbReference>
<reference evidence="9" key="1">
    <citation type="submission" date="2022-01" db="EMBL/GenBank/DDBJ databases">
        <authorList>
            <person name="King R."/>
        </authorList>
    </citation>
    <scope>NUCLEOTIDE SEQUENCE</scope>
</reference>
<dbReference type="FunFam" id="1.10.150.240:FF:000001">
    <property type="entry name" value="Haloacid dehalogenase-like hydrolase domain"/>
    <property type="match status" value="1"/>
</dbReference>
<comment type="cofactor">
    <cofactor evidence="1">
        <name>Mg(2+)</name>
        <dbReference type="ChEBI" id="CHEBI:18420"/>
    </cofactor>
</comment>
<gene>
    <name evidence="9" type="ORF">PHYEVI_LOCUS9576</name>
</gene>
<evidence type="ECO:0000256" key="5">
    <source>
        <dbReference type="ARBA" id="ARBA00022842"/>
    </source>
</evidence>
<evidence type="ECO:0000256" key="1">
    <source>
        <dbReference type="ARBA" id="ARBA00001946"/>
    </source>
</evidence>
<dbReference type="Gene3D" id="3.40.50.1000">
    <property type="entry name" value="HAD superfamily/HAD-like"/>
    <property type="match status" value="1"/>
</dbReference>
<dbReference type="SFLD" id="SFLDG01135">
    <property type="entry name" value="C1.5.6:_HAD__Beta-PGM__Phospha"/>
    <property type="match status" value="1"/>
</dbReference>
<comment type="catalytic activity">
    <reaction evidence="6">
        <text>psi-UMP + H2O = pseudouridine + phosphate</text>
        <dbReference type="Rhea" id="RHEA:10944"/>
        <dbReference type="ChEBI" id="CHEBI:15377"/>
        <dbReference type="ChEBI" id="CHEBI:17802"/>
        <dbReference type="ChEBI" id="CHEBI:43474"/>
        <dbReference type="ChEBI" id="CHEBI:58380"/>
        <dbReference type="EC" id="3.1.3.96"/>
    </reaction>
</comment>
<evidence type="ECO:0000256" key="3">
    <source>
        <dbReference type="ARBA" id="ARBA00022723"/>
    </source>
</evidence>
<evidence type="ECO:0000313" key="9">
    <source>
        <dbReference type="EMBL" id="CAH1186435.1"/>
    </source>
</evidence>
<dbReference type="InterPro" id="IPR023198">
    <property type="entry name" value="PGP-like_dom2"/>
</dbReference>
<dbReference type="Gene3D" id="1.10.150.240">
    <property type="entry name" value="Putative phosphatase, domain 2"/>
    <property type="match status" value="1"/>
</dbReference>
<dbReference type="CDD" id="cd07529">
    <property type="entry name" value="HAD_AtGPP-like"/>
    <property type="match status" value="1"/>
</dbReference>
<evidence type="ECO:0000256" key="8">
    <source>
        <dbReference type="ARBA" id="ARBA00083904"/>
    </source>
</evidence>
<evidence type="ECO:0000256" key="4">
    <source>
        <dbReference type="ARBA" id="ARBA00022801"/>
    </source>
</evidence>
<dbReference type="InterPro" id="IPR006439">
    <property type="entry name" value="HAD-SF_hydro_IA"/>
</dbReference>
<dbReference type="GO" id="GO:0046872">
    <property type="term" value="F:metal ion binding"/>
    <property type="evidence" value="ECO:0007669"/>
    <property type="project" value="UniProtKB-KW"/>
</dbReference>
<name>A0A9P0GRU3_PHYSR</name>
<dbReference type="Proteomes" id="UP001153712">
    <property type="component" value="Chromosome 6"/>
</dbReference>
<dbReference type="Pfam" id="PF00702">
    <property type="entry name" value="Hydrolase"/>
    <property type="match status" value="1"/>
</dbReference>
<dbReference type="PANTHER" id="PTHR18901:SF38">
    <property type="entry name" value="PSEUDOURIDINE-5'-PHOSPHATASE"/>
    <property type="match status" value="1"/>
</dbReference>
<keyword evidence="4" id="KW-0378">Hydrolase</keyword>
<keyword evidence="3" id="KW-0479">Metal-binding</keyword>
<evidence type="ECO:0000313" key="10">
    <source>
        <dbReference type="Proteomes" id="UP001153712"/>
    </source>
</evidence>
<dbReference type="OrthoDB" id="40579at2759"/>
<dbReference type="InterPro" id="IPR036412">
    <property type="entry name" value="HAD-like_sf"/>
</dbReference>
<dbReference type="NCBIfam" id="TIGR01509">
    <property type="entry name" value="HAD-SF-IA-v3"/>
    <property type="match status" value="1"/>
</dbReference>
<proteinExistence type="inferred from homology"/>
<organism evidence="9 10">
    <name type="scientific">Phyllotreta striolata</name>
    <name type="common">Striped flea beetle</name>
    <name type="synonym">Crioceris striolata</name>
    <dbReference type="NCBI Taxonomy" id="444603"/>
    <lineage>
        <taxon>Eukaryota</taxon>
        <taxon>Metazoa</taxon>
        <taxon>Ecdysozoa</taxon>
        <taxon>Arthropoda</taxon>
        <taxon>Hexapoda</taxon>
        <taxon>Insecta</taxon>
        <taxon>Pterygota</taxon>
        <taxon>Neoptera</taxon>
        <taxon>Endopterygota</taxon>
        <taxon>Coleoptera</taxon>
        <taxon>Polyphaga</taxon>
        <taxon>Cucujiformia</taxon>
        <taxon>Chrysomeloidea</taxon>
        <taxon>Chrysomelidae</taxon>
        <taxon>Galerucinae</taxon>
        <taxon>Alticini</taxon>
        <taxon>Phyllotreta</taxon>
    </lineage>
</organism>
<dbReference type="EC" id="3.1.3.96" evidence="7"/>
<keyword evidence="5" id="KW-0460">Magnesium</keyword>
<dbReference type="FunFam" id="3.40.50.1000:FF:000055">
    <property type="entry name" value="Haloacid dehalogenase-like hydrolase family protein"/>
    <property type="match status" value="1"/>
</dbReference>
<dbReference type="GO" id="GO:1990738">
    <property type="term" value="F:pseudouridine 5'-phosphatase activity"/>
    <property type="evidence" value="ECO:0007669"/>
    <property type="project" value="UniProtKB-EC"/>
</dbReference>
<accession>A0A9P0GRU3</accession>
<evidence type="ECO:0000256" key="2">
    <source>
        <dbReference type="ARBA" id="ARBA00006171"/>
    </source>
</evidence>
<evidence type="ECO:0000256" key="6">
    <source>
        <dbReference type="ARBA" id="ARBA00052504"/>
    </source>
</evidence>
<dbReference type="InterPro" id="IPR023214">
    <property type="entry name" value="HAD_sf"/>
</dbReference>
<keyword evidence="10" id="KW-1185">Reference proteome</keyword>
<dbReference type="SFLD" id="SFLDS00003">
    <property type="entry name" value="Haloacid_Dehalogenase"/>
    <property type="match status" value="1"/>
</dbReference>
<protein>
    <recommendedName>
        <fullName evidence="7">pseudouridine 5'-phosphatase</fullName>
        <ecNumber evidence="7">3.1.3.96</ecNumber>
    </recommendedName>
    <alternativeName>
        <fullName evidence="8">Pseudouridine-5'-monophosphatase</fullName>
    </alternativeName>
</protein>
<dbReference type="PANTHER" id="PTHR18901">
    <property type="entry name" value="2-DEOXYGLUCOSE-6-PHOSPHATE PHOSPHATASE 2"/>
    <property type="match status" value="1"/>
</dbReference>
<dbReference type="SFLD" id="SFLDG01129">
    <property type="entry name" value="C1.5:_HAD__Beta-PGM__Phosphata"/>
    <property type="match status" value="1"/>
</dbReference>
<evidence type="ECO:0000256" key="7">
    <source>
        <dbReference type="ARBA" id="ARBA00066578"/>
    </source>
</evidence>